<gene>
    <name evidence="3" type="ORF">D1825_10410</name>
</gene>
<dbReference type="EMBL" id="QWKP01000196">
    <property type="protein sequence ID" value="RHA40310.1"/>
    <property type="molecule type" value="Genomic_DNA"/>
</dbReference>
<feature type="domain" description="UPF0033" evidence="2">
    <location>
        <begin position="4"/>
        <end position="28"/>
    </location>
</feature>
<protein>
    <submittedName>
        <fullName evidence="3">Sulfurtransferase TusA family protein</fullName>
    </submittedName>
</protein>
<sequence>MTVVDARGLRCPAPVIRIARAARDAASGTHITVLATDPAAVHDVPAWARMRGHAMVSSTEADGEYALTVEIG</sequence>
<dbReference type="Gene3D" id="3.30.110.40">
    <property type="entry name" value="TusA-like domain"/>
    <property type="match status" value="1"/>
</dbReference>
<evidence type="ECO:0000259" key="2">
    <source>
        <dbReference type="PROSITE" id="PS01148"/>
    </source>
</evidence>
<dbReference type="InterPro" id="IPR036868">
    <property type="entry name" value="TusA-like_sf"/>
</dbReference>
<reference evidence="3 4" key="1">
    <citation type="submission" date="2018-08" db="EMBL/GenBank/DDBJ databases">
        <title>Cellulomonas rhizosphaerae sp. nov., a novel actinomycete isolated from soil.</title>
        <authorList>
            <person name="Tian Y."/>
        </authorList>
    </citation>
    <scope>NUCLEOTIDE SEQUENCE [LARGE SCALE GENOMIC DNA]</scope>
    <source>
        <strain evidence="3 4">NEAU-TCZ24</strain>
    </source>
</reference>
<dbReference type="PANTHER" id="PTHR33279:SF6">
    <property type="entry name" value="SULFUR CARRIER PROTEIN YEDF-RELATED"/>
    <property type="match status" value="1"/>
</dbReference>
<evidence type="ECO:0000313" key="4">
    <source>
        <dbReference type="Proteomes" id="UP000283374"/>
    </source>
</evidence>
<dbReference type="AlphaFoldDB" id="A0A413RL64"/>
<evidence type="ECO:0000256" key="1">
    <source>
        <dbReference type="ARBA" id="ARBA00008984"/>
    </source>
</evidence>
<evidence type="ECO:0000313" key="3">
    <source>
        <dbReference type="EMBL" id="RHA40310.1"/>
    </source>
</evidence>
<dbReference type="SUPFAM" id="SSF64307">
    <property type="entry name" value="SirA-like"/>
    <property type="match status" value="1"/>
</dbReference>
<dbReference type="CDD" id="cd00291">
    <property type="entry name" value="SirA_YedF_YeeD"/>
    <property type="match status" value="1"/>
</dbReference>
<keyword evidence="3" id="KW-0808">Transferase</keyword>
<keyword evidence="4" id="KW-1185">Reference proteome</keyword>
<dbReference type="Pfam" id="PF01206">
    <property type="entry name" value="TusA"/>
    <property type="match status" value="1"/>
</dbReference>
<proteinExistence type="inferred from homology"/>
<name>A0A413RL64_9CELL</name>
<dbReference type="InterPro" id="IPR001455">
    <property type="entry name" value="TusA-like"/>
</dbReference>
<dbReference type="PROSITE" id="PS01148">
    <property type="entry name" value="UPF0033"/>
    <property type="match status" value="1"/>
</dbReference>
<dbReference type="GO" id="GO:0016740">
    <property type="term" value="F:transferase activity"/>
    <property type="evidence" value="ECO:0007669"/>
    <property type="project" value="UniProtKB-KW"/>
</dbReference>
<dbReference type="OrthoDB" id="8636759at2"/>
<dbReference type="Proteomes" id="UP000283374">
    <property type="component" value="Unassembled WGS sequence"/>
</dbReference>
<accession>A0A413RL64</accession>
<organism evidence="3 4">
    <name type="scientific">Cellulomonas rhizosphaerae</name>
    <dbReference type="NCBI Taxonomy" id="2293719"/>
    <lineage>
        <taxon>Bacteria</taxon>
        <taxon>Bacillati</taxon>
        <taxon>Actinomycetota</taxon>
        <taxon>Actinomycetes</taxon>
        <taxon>Micrococcales</taxon>
        <taxon>Cellulomonadaceae</taxon>
        <taxon>Cellulomonas</taxon>
    </lineage>
</organism>
<comment type="similarity">
    <text evidence="1">Belongs to the sulfur carrier protein TusA family.</text>
</comment>
<comment type="caution">
    <text evidence="3">The sequence shown here is derived from an EMBL/GenBank/DDBJ whole genome shotgun (WGS) entry which is preliminary data.</text>
</comment>
<dbReference type="RefSeq" id="WP_118767359.1">
    <property type="nucleotide sequence ID" value="NZ_QWKP01000196.1"/>
</dbReference>
<dbReference type="PANTHER" id="PTHR33279">
    <property type="entry name" value="SULFUR CARRIER PROTEIN YEDF-RELATED"/>
    <property type="match status" value="1"/>
</dbReference>